<name>A0A0C3RDG8_9PORP</name>
<dbReference type="GO" id="GO:0017004">
    <property type="term" value="P:cytochrome complex assembly"/>
    <property type="evidence" value="ECO:0007669"/>
    <property type="project" value="UniProtKB-KW"/>
</dbReference>
<dbReference type="Pfam" id="PF14289">
    <property type="entry name" value="DUF4369"/>
    <property type="match status" value="1"/>
</dbReference>
<evidence type="ECO:0000256" key="2">
    <source>
        <dbReference type="ARBA" id="ARBA00022748"/>
    </source>
</evidence>
<dbReference type="PROSITE" id="PS51352">
    <property type="entry name" value="THIOREDOXIN_2"/>
    <property type="match status" value="1"/>
</dbReference>
<reference evidence="6 7" key="1">
    <citation type="submission" date="2014-07" db="EMBL/GenBank/DDBJ databases">
        <title>Porphyromonadaceae bacterium OUH 308042 = ATCC BAA-2681 = DSM 28342 draft genome.</title>
        <authorList>
            <person name="Sydenham T.V."/>
            <person name="Hasman H."/>
            <person name="Justensen U.S."/>
        </authorList>
    </citation>
    <scope>NUCLEOTIDE SEQUENCE [LARGE SCALE GENOMIC DNA]</scope>
    <source>
        <strain evidence="6 7">OUH 308042</strain>
    </source>
</reference>
<dbReference type="SUPFAM" id="SSF52833">
    <property type="entry name" value="Thioredoxin-like"/>
    <property type="match status" value="1"/>
</dbReference>
<keyword evidence="3" id="KW-1015">Disulfide bond</keyword>
<evidence type="ECO:0000313" key="6">
    <source>
        <dbReference type="EMBL" id="KIO42814.1"/>
    </source>
</evidence>
<dbReference type="InterPro" id="IPR000866">
    <property type="entry name" value="AhpC/TSA"/>
</dbReference>
<dbReference type="Pfam" id="PF00578">
    <property type="entry name" value="AhpC-TSA"/>
    <property type="match status" value="1"/>
</dbReference>
<feature type="domain" description="Thioredoxin" evidence="5">
    <location>
        <begin position="248"/>
        <end position="387"/>
    </location>
</feature>
<proteinExistence type="predicted"/>
<comment type="subcellular location">
    <subcellularLocation>
        <location evidence="1">Cell envelope</location>
    </subcellularLocation>
</comment>
<dbReference type="RefSeq" id="WP_041505483.1">
    <property type="nucleotide sequence ID" value="NZ_JPIU01000049.1"/>
</dbReference>
<dbReference type="GO" id="GO:0016209">
    <property type="term" value="F:antioxidant activity"/>
    <property type="evidence" value="ECO:0007669"/>
    <property type="project" value="InterPro"/>
</dbReference>
<dbReference type="Gene3D" id="3.40.30.10">
    <property type="entry name" value="Glutaredoxin"/>
    <property type="match status" value="1"/>
</dbReference>
<dbReference type="Proteomes" id="UP000031980">
    <property type="component" value="Unassembled WGS sequence"/>
</dbReference>
<dbReference type="GO" id="GO:0016491">
    <property type="term" value="F:oxidoreductase activity"/>
    <property type="evidence" value="ECO:0007669"/>
    <property type="project" value="InterPro"/>
</dbReference>
<accession>A0A0C3RDG8</accession>
<keyword evidence="7" id="KW-1185">Reference proteome</keyword>
<dbReference type="InterPro" id="IPR013766">
    <property type="entry name" value="Thioredoxin_domain"/>
</dbReference>
<evidence type="ECO:0000313" key="7">
    <source>
        <dbReference type="Proteomes" id="UP000031980"/>
    </source>
</evidence>
<evidence type="ECO:0000256" key="4">
    <source>
        <dbReference type="ARBA" id="ARBA00023284"/>
    </source>
</evidence>
<dbReference type="InterPro" id="IPR025380">
    <property type="entry name" value="DUF4369"/>
</dbReference>
<gene>
    <name evidence="6" type="ORF">BA92_13155</name>
</gene>
<dbReference type="PANTHER" id="PTHR42852:SF6">
    <property type="entry name" value="THIOL:DISULFIDE INTERCHANGE PROTEIN DSBE"/>
    <property type="match status" value="1"/>
</dbReference>
<dbReference type="AlphaFoldDB" id="A0A0C3RDG8"/>
<dbReference type="PROSITE" id="PS51257">
    <property type="entry name" value="PROKAR_LIPOPROTEIN"/>
    <property type="match status" value="1"/>
</dbReference>
<dbReference type="InterPro" id="IPR050553">
    <property type="entry name" value="Thioredoxin_ResA/DsbE_sf"/>
</dbReference>
<dbReference type="EMBL" id="JPIU01000049">
    <property type="protein sequence ID" value="KIO42814.1"/>
    <property type="molecule type" value="Genomic_DNA"/>
</dbReference>
<sequence length="387" mass="44362">MKNLLLSGLFILLAISCGKKSNVEITGAIKEATAGTKVYLEQIDVAGKKIIDSAKLNKQGHFNFKLNITYPSFYSLKFPNKEQVTIIASPDEKIEISGTLKDIQNNYWVEGSENSLWIKLLNFQLQRTVTLTDSLQKAYRTLPEDKSYDSQREEYSKAWSEALTKQVNFTRDFIIKHATSLAAYYALYQKINNNLFILDEINDLHYFKVVASSLSALYPESQYTKAIMNHLKQIGQAIRNQQLAEAINNSEKSLPDIKLPDAKGDSLSLLPIKSKFVVLEFGVLTAQQSQTYINDLKKVYQKFKNRGVEIYQVCLDKNKFLWEDLVKKNNITWKCVRDEYALQSRVAATWNVKTIPANYIIDQNMEIVGKNLWGSRLEDRLNDLLKK</sequence>
<evidence type="ECO:0000256" key="3">
    <source>
        <dbReference type="ARBA" id="ARBA00023157"/>
    </source>
</evidence>
<dbReference type="PANTHER" id="PTHR42852">
    <property type="entry name" value="THIOL:DISULFIDE INTERCHANGE PROTEIN DSBE"/>
    <property type="match status" value="1"/>
</dbReference>
<comment type="caution">
    <text evidence="6">The sequence shown here is derived from an EMBL/GenBank/DDBJ whole genome shotgun (WGS) entry which is preliminary data.</text>
</comment>
<dbReference type="GO" id="GO:0030313">
    <property type="term" value="C:cell envelope"/>
    <property type="evidence" value="ECO:0007669"/>
    <property type="project" value="UniProtKB-SubCell"/>
</dbReference>
<evidence type="ECO:0000259" key="5">
    <source>
        <dbReference type="PROSITE" id="PS51352"/>
    </source>
</evidence>
<dbReference type="OrthoDB" id="6399635at2"/>
<organism evidence="6 7">
    <name type="scientific">Sanguibacteroides justesenii</name>
    <dbReference type="NCBI Taxonomy" id="1547597"/>
    <lineage>
        <taxon>Bacteria</taxon>
        <taxon>Pseudomonadati</taxon>
        <taxon>Bacteroidota</taxon>
        <taxon>Bacteroidia</taxon>
        <taxon>Bacteroidales</taxon>
        <taxon>Porphyromonadaceae</taxon>
        <taxon>Sanguibacteroides</taxon>
    </lineage>
</organism>
<keyword evidence="2" id="KW-0201">Cytochrome c-type biogenesis</keyword>
<dbReference type="InterPro" id="IPR036249">
    <property type="entry name" value="Thioredoxin-like_sf"/>
</dbReference>
<evidence type="ECO:0000256" key="1">
    <source>
        <dbReference type="ARBA" id="ARBA00004196"/>
    </source>
</evidence>
<protein>
    <submittedName>
        <fullName evidence="6">Alkyl hydroperoxide reductase</fullName>
    </submittedName>
</protein>
<keyword evidence="4" id="KW-0676">Redox-active center</keyword>